<name>A0ACB8X417_9TELE</name>
<keyword evidence="2" id="KW-1185">Reference proteome</keyword>
<comment type="caution">
    <text evidence="1">The sequence shown here is derived from an EMBL/GenBank/DDBJ whole genome shotgun (WGS) entry which is preliminary data.</text>
</comment>
<dbReference type="Proteomes" id="UP000831701">
    <property type="component" value="Chromosome 3"/>
</dbReference>
<feature type="non-terminal residue" evidence="1">
    <location>
        <position position="74"/>
    </location>
</feature>
<protein>
    <submittedName>
        <fullName evidence="1">Uncharacterized protein</fullName>
    </submittedName>
</protein>
<organism evidence="1 2">
    <name type="scientific">Scortum barcoo</name>
    <name type="common">barcoo grunter</name>
    <dbReference type="NCBI Taxonomy" id="214431"/>
    <lineage>
        <taxon>Eukaryota</taxon>
        <taxon>Metazoa</taxon>
        <taxon>Chordata</taxon>
        <taxon>Craniata</taxon>
        <taxon>Vertebrata</taxon>
        <taxon>Euteleostomi</taxon>
        <taxon>Actinopterygii</taxon>
        <taxon>Neopterygii</taxon>
        <taxon>Teleostei</taxon>
        <taxon>Neoteleostei</taxon>
        <taxon>Acanthomorphata</taxon>
        <taxon>Eupercaria</taxon>
        <taxon>Centrarchiformes</taxon>
        <taxon>Terapontoidei</taxon>
        <taxon>Terapontidae</taxon>
        <taxon>Scortum</taxon>
    </lineage>
</organism>
<reference evidence="1" key="1">
    <citation type="submission" date="2022-04" db="EMBL/GenBank/DDBJ databases">
        <title>Jade perch genome.</title>
        <authorList>
            <person name="Chao B."/>
        </authorList>
    </citation>
    <scope>NUCLEOTIDE SEQUENCE</scope>
    <source>
        <strain evidence="1">CB-2022</strain>
    </source>
</reference>
<evidence type="ECO:0000313" key="2">
    <source>
        <dbReference type="Proteomes" id="UP000831701"/>
    </source>
</evidence>
<proteinExistence type="predicted"/>
<gene>
    <name evidence="1" type="ORF">L3Q82_021016</name>
</gene>
<accession>A0ACB8X417</accession>
<evidence type="ECO:0000313" key="1">
    <source>
        <dbReference type="EMBL" id="KAI3374716.1"/>
    </source>
</evidence>
<dbReference type="EMBL" id="CM041533">
    <property type="protein sequence ID" value="KAI3374716.1"/>
    <property type="molecule type" value="Genomic_DNA"/>
</dbReference>
<sequence>MAGVIGSIGPFDESTEQWSSYTESATAIRPKVEADLDSLVKNGVLESVTTSEWATPIIPVPKKDGGIRICGDFK</sequence>